<dbReference type="Pfam" id="PF00581">
    <property type="entry name" value="Rhodanese"/>
    <property type="match status" value="1"/>
</dbReference>
<evidence type="ECO:0000313" key="2">
    <source>
        <dbReference type="EMBL" id="CCH76653.1"/>
    </source>
</evidence>
<evidence type="ECO:0000313" key="3">
    <source>
        <dbReference type="Proteomes" id="UP000035721"/>
    </source>
</evidence>
<feature type="domain" description="Rhodanese" evidence="1">
    <location>
        <begin position="40"/>
        <end position="137"/>
    </location>
</feature>
<protein>
    <submittedName>
        <fullName evidence="2">Rhodanese domain protein</fullName>
    </submittedName>
</protein>
<evidence type="ECO:0000259" key="1">
    <source>
        <dbReference type="PROSITE" id="PS50206"/>
    </source>
</evidence>
<dbReference type="InterPro" id="IPR001763">
    <property type="entry name" value="Rhodanese-like_dom"/>
</dbReference>
<dbReference type="SMART" id="SM00450">
    <property type="entry name" value="RHOD"/>
    <property type="match status" value="1"/>
</dbReference>
<dbReference type="PROSITE" id="PS50206">
    <property type="entry name" value="RHODANESE_3"/>
    <property type="match status" value="1"/>
</dbReference>
<organism evidence="2 3">
    <name type="scientific">Nostocoides japonicum T1-X7</name>
    <dbReference type="NCBI Taxonomy" id="1194083"/>
    <lineage>
        <taxon>Bacteria</taxon>
        <taxon>Bacillati</taxon>
        <taxon>Actinomycetota</taxon>
        <taxon>Actinomycetes</taxon>
        <taxon>Micrococcales</taxon>
        <taxon>Intrasporangiaceae</taxon>
        <taxon>Nostocoides</taxon>
    </lineage>
</organism>
<comment type="caution">
    <text evidence="2">The sequence shown here is derived from an EMBL/GenBank/DDBJ whole genome shotgun (WGS) entry which is preliminary data.</text>
</comment>
<dbReference type="STRING" id="1194083.BN12_1380011"/>
<dbReference type="InterPro" id="IPR036873">
    <property type="entry name" value="Rhodanese-like_dom_sf"/>
</dbReference>
<proteinExistence type="predicted"/>
<accession>A0A077LTA4</accession>
<reference evidence="2 3" key="1">
    <citation type="journal article" date="2013" name="ISME J.">
        <title>A metabolic model for members of the genus Tetrasphaera involved in enhanced biological phosphorus removal.</title>
        <authorList>
            <person name="Kristiansen R."/>
            <person name="Nguyen H.T.T."/>
            <person name="Saunders A.M."/>
            <person name="Nielsen J.L."/>
            <person name="Wimmer R."/>
            <person name="Le V.Q."/>
            <person name="McIlroy S.J."/>
            <person name="Petrovski S."/>
            <person name="Seviour R.J."/>
            <person name="Calteau A."/>
            <person name="Nielsen K.L."/>
            <person name="Nielsen P.H."/>
        </authorList>
    </citation>
    <scope>NUCLEOTIDE SEQUENCE [LARGE SCALE GENOMIC DNA]</scope>
    <source>
        <strain evidence="2 3">T1-X7</strain>
    </source>
</reference>
<dbReference type="RefSeq" id="WP_235432411.1">
    <property type="nucleotide sequence ID" value="NZ_HF570958.1"/>
</dbReference>
<sequence>MSRPVPRVGRPEGSRTIAEVLDEARSRLDRLTPAQAMRALADGAVLVDIRPEAQRAVHGEIPEAIVIDRNVLEWRFDPTSEAALPAARYDLQVIVICQEGYQSSLAAAALQDLGIERATDVIGGQGAWQAQLAATWVALAG</sequence>
<dbReference type="PANTHER" id="PTHR43031">
    <property type="entry name" value="FAD-DEPENDENT OXIDOREDUCTASE"/>
    <property type="match status" value="1"/>
</dbReference>
<dbReference type="Proteomes" id="UP000035721">
    <property type="component" value="Unassembled WGS sequence"/>
</dbReference>
<gene>
    <name evidence="2" type="ORF">BN12_1380011</name>
</gene>
<dbReference type="SUPFAM" id="SSF52821">
    <property type="entry name" value="Rhodanese/Cell cycle control phosphatase"/>
    <property type="match status" value="1"/>
</dbReference>
<keyword evidence="3" id="KW-1185">Reference proteome</keyword>
<dbReference type="Gene3D" id="3.40.250.10">
    <property type="entry name" value="Rhodanese-like domain"/>
    <property type="match status" value="1"/>
</dbReference>
<name>A0A077LTA4_9MICO</name>
<dbReference type="EMBL" id="CAJB01000044">
    <property type="protein sequence ID" value="CCH76653.1"/>
    <property type="molecule type" value="Genomic_DNA"/>
</dbReference>
<dbReference type="PANTHER" id="PTHR43031:SF1">
    <property type="entry name" value="PYRIDINE NUCLEOTIDE-DISULPHIDE OXIDOREDUCTASE"/>
    <property type="match status" value="1"/>
</dbReference>
<dbReference type="InterPro" id="IPR050229">
    <property type="entry name" value="GlpE_sulfurtransferase"/>
</dbReference>
<dbReference type="AlphaFoldDB" id="A0A077LTA4"/>